<evidence type="ECO:0000256" key="4">
    <source>
        <dbReference type="ARBA" id="ARBA00022679"/>
    </source>
</evidence>
<evidence type="ECO:0000256" key="2">
    <source>
        <dbReference type="ARBA" id="ARBA00008919"/>
    </source>
</evidence>
<evidence type="ECO:0000313" key="8">
    <source>
        <dbReference type="EMBL" id="PLW51120.1"/>
    </source>
</evidence>
<comment type="similarity">
    <text evidence="2 5">Belongs to the glycosyltransferase 10 family.</text>
</comment>
<dbReference type="InterPro" id="IPR055270">
    <property type="entry name" value="Glyco_tran_10_C"/>
</dbReference>
<evidence type="ECO:0000256" key="3">
    <source>
        <dbReference type="ARBA" id="ARBA00022676"/>
    </source>
</evidence>
<keyword evidence="3 5" id="KW-0328">Glycosyltransferase</keyword>
<evidence type="ECO:0000313" key="9">
    <source>
        <dbReference type="Proteomes" id="UP000235392"/>
    </source>
</evidence>
<dbReference type="AlphaFoldDB" id="A0A2N5VMF6"/>
<dbReference type="UniPathway" id="UPA00378"/>
<dbReference type="SUPFAM" id="SSF53756">
    <property type="entry name" value="UDP-Glycosyltransferase/glycogen phosphorylase"/>
    <property type="match status" value="1"/>
</dbReference>
<keyword evidence="4 5" id="KW-0808">Transferase</keyword>
<dbReference type="InterPro" id="IPR001503">
    <property type="entry name" value="Glyco_trans_10"/>
</dbReference>
<evidence type="ECO:0000259" key="6">
    <source>
        <dbReference type="Pfam" id="PF00852"/>
    </source>
</evidence>
<comment type="subcellular location">
    <subcellularLocation>
        <location evidence="5">Golgi apparatus</location>
        <location evidence="5">Golgi stack membrane</location>
        <topology evidence="5">Single-pass type II membrane protein</topology>
    </subcellularLocation>
</comment>
<dbReference type="GO" id="GO:0032580">
    <property type="term" value="C:Golgi cisterna membrane"/>
    <property type="evidence" value="ECO:0007669"/>
    <property type="project" value="UniProtKB-SubCell"/>
</dbReference>
<reference evidence="8 9" key="1">
    <citation type="submission" date="2017-11" db="EMBL/GenBank/DDBJ databases">
        <title>De novo assembly and phasing of dikaryotic genomes from two isolates of Puccinia coronata f. sp. avenae, the causal agent of oat crown rust.</title>
        <authorList>
            <person name="Miller M.E."/>
            <person name="Zhang Y."/>
            <person name="Omidvar V."/>
            <person name="Sperschneider J."/>
            <person name="Schwessinger B."/>
            <person name="Raley C."/>
            <person name="Palmer J.M."/>
            <person name="Garnica D."/>
            <person name="Upadhyaya N."/>
            <person name="Rathjen J."/>
            <person name="Taylor J.M."/>
            <person name="Park R.F."/>
            <person name="Dodds P.N."/>
            <person name="Hirsch C.D."/>
            <person name="Kianian S.F."/>
            <person name="Figueroa M."/>
        </authorList>
    </citation>
    <scope>NUCLEOTIDE SEQUENCE [LARGE SCALE GENOMIC DNA]</scope>
    <source>
        <strain evidence="8">12SD80</strain>
    </source>
</reference>
<evidence type="ECO:0000256" key="1">
    <source>
        <dbReference type="ARBA" id="ARBA00004922"/>
    </source>
</evidence>
<keyword evidence="5" id="KW-0333">Golgi apparatus</keyword>
<dbReference type="EMBL" id="PGCI01000743">
    <property type="protein sequence ID" value="PLW17859.1"/>
    <property type="molecule type" value="Genomic_DNA"/>
</dbReference>
<name>A0A2N5VMF6_9BASI</name>
<dbReference type="InterPro" id="IPR038577">
    <property type="entry name" value="GT10-like_C_sf"/>
</dbReference>
<evidence type="ECO:0000313" key="7">
    <source>
        <dbReference type="EMBL" id="PLW17859.1"/>
    </source>
</evidence>
<comment type="caution">
    <text evidence="8">The sequence shown here is derived from an EMBL/GenBank/DDBJ whole genome shotgun (WGS) entry which is preliminary data.</text>
</comment>
<protein>
    <recommendedName>
        <fullName evidence="5">Fucosyltransferase</fullName>
        <ecNumber evidence="5">2.4.1.-</ecNumber>
    </recommendedName>
</protein>
<keyword evidence="5" id="KW-0472">Membrane</keyword>
<comment type="pathway">
    <text evidence="1">Protein modification; protein glycosylation.</text>
</comment>
<dbReference type="PANTHER" id="PTHR11929">
    <property type="entry name" value="ALPHA- 1,3 -FUCOSYLTRANSFERASE"/>
    <property type="match status" value="1"/>
</dbReference>
<dbReference type="Proteomes" id="UP000235392">
    <property type="component" value="Unassembled WGS sequence"/>
</dbReference>
<dbReference type="EC" id="2.4.1.-" evidence="5"/>
<dbReference type="Gene3D" id="3.40.50.11660">
    <property type="entry name" value="Glycosyl transferase family 10, C-terminal domain"/>
    <property type="match status" value="1"/>
</dbReference>
<dbReference type="EMBL" id="PGCI01000007">
    <property type="protein sequence ID" value="PLW51120.1"/>
    <property type="molecule type" value="Genomic_DNA"/>
</dbReference>
<gene>
    <name evidence="8" type="ORF">PCASD_02418</name>
    <name evidence="7" type="ORF">PCASD_19682</name>
</gene>
<keyword evidence="5" id="KW-0812">Transmembrane</keyword>
<organism evidence="8 9">
    <name type="scientific">Puccinia coronata f. sp. avenae</name>
    <dbReference type="NCBI Taxonomy" id="200324"/>
    <lineage>
        <taxon>Eukaryota</taxon>
        <taxon>Fungi</taxon>
        <taxon>Dikarya</taxon>
        <taxon>Basidiomycota</taxon>
        <taxon>Pucciniomycotina</taxon>
        <taxon>Pucciniomycetes</taxon>
        <taxon>Pucciniales</taxon>
        <taxon>Pucciniaceae</taxon>
        <taxon>Puccinia</taxon>
    </lineage>
</organism>
<keyword evidence="5" id="KW-1133">Transmembrane helix</keyword>
<accession>A0A2N5VMF6</accession>
<dbReference type="Pfam" id="PF00852">
    <property type="entry name" value="Glyco_transf_10"/>
    <property type="match status" value="1"/>
</dbReference>
<dbReference type="PANTHER" id="PTHR11929:SF220">
    <property type="entry name" value="FUCOSYLTRANSFERASE"/>
    <property type="match status" value="1"/>
</dbReference>
<dbReference type="GO" id="GO:0008417">
    <property type="term" value="F:fucosyltransferase activity"/>
    <property type="evidence" value="ECO:0007669"/>
    <property type="project" value="InterPro"/>
</dbReference>
<evidence type="ECO:0000256" key="5">
    <source>
        <dbReference type="RuleBase" id="RU003832"/>
    </source>
</evidence>
<feature type="domain" description="Fucosyltransferase C-terminal" evidence="6">
    <location>
        <begin position="300"/>
        <end position="495"/>
    </location>
</feature>
<proteinExistence type="inferred from homology"/>
<feature type="transmembrane region" description="Helical" evidence="5">
    <location>
        <begin position="138"/>
        <end position="158"/>
    </location>
</feature>
<sequence>MCRRKLIAALPSTGRAKSDQSTINPLASCTFLTAVSGRAGRLDLSDFAPAVHELTMNIHNPKCSSSPTGAQQRFDWSFHPLRFLKNFPMTRPPSARYEKLPEAQVGFAVESFHEEGILPVDRPLPINLRPTRSRMLRVLAFHLVLLSTGALVYLIAAARKQTTNASSLQQTNLDSFQTIRIHHKGESHKEVQCDTPLEMVSGETEAHVVLWPSANSAVNISEYNGEKLRREKPGQLHGFWSLENAEYYPEVETARKELAAGDPKAFDFEVTYRTTSDFPIPYAYSFFDFRKRALPFDDRRQDKIAAAFISNCSPHNNRTDILKNLIELLPGQIDSFGNCLKNADSHQVVQQLNLNPIIPGKPHRNLSRWDEKMRIISKYKFTISFENANEEDYVTEKYYQALSAGSIPIHLGLTTDQFEKFKPSPNSALNVDDFKTVKELANRVKQISNDRITFESMLAWKNLPFAERFSEIVGWGKIHEACRIAKFLRKQWRNPHALKQERYNSFYERLNVITP</sequence>